<organism evidence="1 2">
    <name type="scientific">Vibrio penaeicida</name>
    <dbReference type="NCBI Taxonomy" id="104609"/>
    <lineage>
        <taxon>Bacteria</taxon>
        <taxon>Pseudomonadati</taxon>
        <taxon>Pseudomonadota</taxon>
        <taxon>Gammaproteobacteria</taxon>
        <taxon>Vibrionales</taxon>
        <taxon>Vibrionaceae</taxon>
        <taxon>Vibrio</taxon>
    </lineage>
</organism>
<evidence type="ECO:0000313" key="1">
    <source>
        <dbReference type="EMBL" id="GLQ71639.1"/>
    </source>
</evidence>
<proteinExistence type="predicted"/>
<evidence type="ECO:0008006" key="3">
    <source>
        <dbReference type="Google" id="ProtNLM"/>
    </source>
</evidence>
<keyword evidence="2" id="KW-1185">Reference proteome</keyword>
<dbReference type="RefSeq" id="WP_104399964.1">
    <property type="nucleotide sequence ID" value="NZ_AP025144.1"/>
</dbReference>
<evidence type="ECO:0000313" key="2">
    <source>
        <dbReference type="Proteomes" id="UP001156690"/>
    </source>
</evidence>
<dbReference type="AlphaFoldDB" id="A0AAV5NMW2"/>
<dbReference type="NCBIfam" id="NF033738">
    <property type="entry name" value="microvirid_RiPP"/>
    <property type="match status" value="1"/>
</dbReference>
<dbReference type="Pfam" id="PF12559">
    <property type="entry name" value="Inhibitor_I10"/>
    <property type="match status" value="1"/>
</dbReference>
<gene>
    <name evidence="1" type="ORF">GCM10007932_09990</name>
</gene>
<protein>
    <recommendedName>
        <fullName evidence="3">Microviridin/marinostatin family tricyclic proteinase inhibitor</fullName>
    </recommendedName>
</protein>
<dbReference type="EMBL" id="BSNX01000007">
    <property type="protein sequence ID" value="GLQ71639.1"/>
    <property type="molecule type" value="Genomic_DNA"/>
</dbReference>
<reference evidence="2" key="1">
    <citation type="journal article" date="2019" name="Int. J. Syst. Evol. Microbiol.">
        <title>The Global Catalogue of Microorganisms (GCM) 10K type strain sequencing project: providing services to taxonomists for standard genome sequencing and annotation.</title>
        <authorList>
            <consortium name="The Broad Institute Genomics Platform"/>
            <consortium name="The Broad Institute Genome Sequencing Center for Infectious Disease"/>
            <person name="Wu L."/>
            <person name="Ma J."/>
        </authorList>
    </citation>
    <scope>NUCLEOTIDE SEQUENCE [LARGE SCALE GENOMIC DNA]</scope>
    <source>
        <strain evidence="2">NBRC 15640</strain>
    </source>
</reference>
<name>A0AAV5NMW2_9VIBR</name>
<dbReference type="InterPro" id="IPR022217">
    <property type="entry name" value="Prot_inh_I10_marinostatin"/>
</dbReference>
<accession>A0AAV5NMW2</accession>
<dbReference type="Proteomes" id="UP001156690">
    <property type="component" value="Unassembled WGS sequence"/>
</dbReference>
<sequence>MSKNTPFFSNFVESQIEELSQEEMTQCAAGKVDGAFEFTASASSFVTLKAPSDADELAFEDVILRGTCPGMNPTLA</sequence>
<comment type="caution">
    <text evidence="1">The sequence shown here is derived from an EMBL/GenBank/DDBJ whole genome shotgun (WGS) entry which is preliminary data.</text>
</comment>